<proteinExistence type="inferred from homology"/>
<organism evidence="6 7">
    <name type="scientific">Echinicola rosea</name>
    <dbReference type="NCBI Taxonomy" id="1807691"/>
    <lineage>
        <taxon>Bacteria</taxon>
        <taxon>Pseudomonadati</taxon>
        <taxon>Bacteroidota</taxon>
        <taxon>Cytophagia</taxon>
        <taxon>Cytophagales</taxon>
        <taxon>Cyclobacteriaceae</taxon>
        <taxon>Echinicola</taxon>
    </lineage>
</organism>
<dbReference type="Gene3D" id="2.160.20.10">
    <property type="entry name" value="Single-stranded right-handed beta-helix, Pectin lyase-like"/>
    <property type="match status" value="1"/>
</dbReference>
<comment type="caution">
    <text evidence="6">The sequence shown here is derived from an EMBL/GenBank/DDBJ whole genome shotgun (WGS) entry which is preliminary data.</text>
</comment>
<comment type="similarity">
    <text evidence="1 4">Belongs to the glycosyl hydrolase 28 family.</text>
</comment>
<evidence type="ECO:0000313" key="6">
    <source>
        <dbReference type="EMBL" id="GGF32004.1"/>
    </source>
</evidence>
<dbReference type="Pfam" id="PF00295">
    <property type="entry name" value="Glyco_hydro_28"/>
    <property type="match status" value="1"/>
</dbReference>
<keyword evidence="7" id="KW-1185">Reference proteome</keyword>
<gene>
    <name evidence="6" type="ORF">GCM10011339_20280</name>
</gene>
<dbReference type="InterPro" id="IPR006626">
    <property type="entry name" value="PbH1"/>
</dbReference>
<keyword evidence="2 4" id="KW-0378">Hydrolase</keyword>
<sequence length="539" mass="60022">MKLILKESAFLLLLATLFASCSEEARQASPSYFPLDSLMTKDQVGAANMPDKIAPVEAPFAMPEFKKPVFPAFTINIHERGAEEGELATSIIQGAIDEASAQGGGKVVVPAGKWKTGRISLKSNVNFHLEEGAELYFSGQLEDFRPAVFTRHEGVEVMSLGACIYAYQQENIAVTGNGTLYGPEEGPVKEQMMTEDVTEKFVPINKPVEERVYEGYDGESIFLPMFISPTDCKNVYIEGVTLERTAFWNIVPVYCDGVIIRGVTVNSVGIPRGDGIDIESSRNVLIEYSTLNNGDDCFTMKAGRGKDGIRVNKPTENVVVRYCLAKEGHGGITIGSETAGKINNLYIHDCVFDNTGVGIRFKTRRPRGGGGQNLYYERLRMNLRQTAFRWDMLGQELYVGDLAKRKPLRAVNELTPKFKDITIKDILVETASTFVNINGIPESPLENLHMENVVVKDSKRFFNADDAKNLTFKHVEVTSQDSLMKFLDTRDVLFEDAVFHVPGNEIYTQIKGDLTDSIRFVDTQPEKPEAWEKSVYVNK</sequence>
<dbReference type="InterPro" id="IPR000743">
    <property type="entry name" value="Glyco_hydro_28"/>
</dbReference>
<name>A0ABQ1V231_9BACT</name>
<dbReference type="SMART" id="SM00710">
    <property type="entry name" value="PbH1"/>
    <property type="match status" value="4"/>
</dbReference>
<dbReference type="RefSeq" id="WP_137401370.1">
    <property type="nucleotide sequence ID" value="NZ_BMIU01000009.1"/>
</dbReference>
<keyword evidence="5" id="KW-0732">Signal</keyword>
<dbReference type="SUPFAM" id="SSF51126">
    <property type="entry name" value="Pectin lyase-like"/>
    <property type="match status" value="1"/>
</dbReference>
<protein>
    <submittedName>
        <fullName evidence="6">Glycoside hydrolase</fullName>
    </submittedName>
</protein>
<dbReference type="InterPro" id="IPR011050">
    <property type="entry name" value="Pectin_lyase_fold/virulence"/>
</dbReference>
<dbReference type="Proteomes" id="UP000647339">
    <property type="component" value="Unassembled WGS sequence"/>
</dbReference>
<dbReference type="PANTHER" id="PTHR31339">
    <property type="entry name" value="PECTIN LYASE-RELATED"/>
    <property type="match status" value="1"/>
</dbReference>
<dbReference type="PROSITE" id="PS51257">
    <property type="entry name" value="PROKAR_LIPOPROTEIN"/>
    <property type="match status" value="1"/>
</dbReference>
<evidence type="ECO:0000256" key="4">
    <source>
        <dbReference type="RuleBase" id="RU361169"/>
    </source>
</evidence>
<reference evidence="7" key="1">
    <citation type="journal article" date="2019" name="Int. J. Syst. Evol. Microbiol.">
        <title>The Global Catalogue of Microorganisms (GCM) 10K type strain sequencing project: providing services to taxonomists for standard genome sequencing and annotation.</title>
        <authorList>
            <consortium name="The Broad Institute Genomics Platform"/>
            <consortium name="The Broad Institute Genome Sequencing Center for Infectious Disease"/>
            <person name="Wu L."/>
            <person name="Ma J."/>
        </authorList>
    </citation>
    <scope>NUCLEOTIDE SEQUENCE [LARGE SCALE GENOMIC DNA]</scope>
    <source>
        <strain evidence="7">CGMCC 1.15407</strain>
    </source>
</reference>
<dbReference type="GO" id="GO:0016787">
    <property type="term" value="F:hydrolase activity"/>
    <property type="evidence" value="ECO:0007669"/>
    <property type="project" value="UniProtKB-KW"/>
</dbReference>
<evidence type="ECO:0000256" key="3">
    <source>
        <dbReference type="ARBA" id="ARBA00023295"/>
    </source>
</evidence>
<dbReference type="EMBL" id="BMIU01000009">
    <property type="protein sequence ID" value="GGF32004.1"/>
    <property type="molecule type" value="Genomic_DNA"/>
</dbReference>
<accession>A0ABQ1V231</accession>
<dbReference type="InterPro" id="IPR012334">
    <property type="entry name" value="Pectin_lyas_fold"/>
</dbReference>
<evidence type="ECO:0000256" key="1">
    <source>
        <dbReference type="ARBA" id="ARBA00008834"/>
    </source>
</evidence>
<evidence type="ECO:0000256" key="5">
    <source>
        <dbReference type="SAM" id="SignalP"/>
    </source>
</evidence>
<dbReference type="InterPro" id="IPR051801">
    <property type="entry name" value="GH28_Enzymes"/>
</dbReference>
<evidence type="ECO:0000256" key="2">
    <source>
        <dbReference type="ARBA" id="ARBA00022801"/>
    </source>
</evidence>
<feature type="signal peptide" evidence="5">
    <location>
        <begin position="1"/>
        <end position="21"/>
    </location>
</feature>
<dbReference type="PANTHER" id="PTHR31339:SF9">
    <property type="entry name" value="PLASMIN AND FIBRONECTIN-BINDING PROTEIN A"/>
    <property type="match status" value="1"/>
</dbReference>
<feature type="chain" id="PRO_5046302178" evidence="5">
    <location>
        <begin position="22"/>
        <end position="539"/>
    </location>
</feature>
<keyword evidence="3 4" id="KW-0326">Glycosidase</keyword>
<evidence type="ECO:0000313" key="7">
    <source>
        <dbReference type="Proteomes" id="UP000647339"/>
    </source>
</evidence>